<organism evidence="3 4">
    <name type="scientific">Dorcoceras hygrometricum</name>
    <dbReference type="NCBI Taxonomy" id="472368"/>
    <lineage>
        <taxon>Eukaryota</taxon>
        <taxon>Viridiplantae</taxon>
        <taxon>Streptophyta</taxon>
        <taxon>Embryophyta</taxon>
        <taxon>Tracheophyta</taxon>
        <taxon>Spermatophyta</taxon>
        <taxon>Magnoliopsida</taxon>
        <taxon>eudicotyledons</taxon>
        <taxon>Gunneridae</taxon>
        <taxon>Pentapetalae</taxon>
        <taxon>asterids</taxon>
        <taxon>lamiids</taxon>
        <taxon>Lamiales</taxon>
        <taxon>Gesneriaceae</taxon>
        <taxon>Didymocarpoideae</taxon>
        <taxon>Trichosporeae</taxon>
        <taxon>Loxocarpinae</taxon>
        <taxon>Dorcoceras</taxon>
    </lineage>
</organism>
<proteinExistence type="predicted"/>
<sequence>MAKQSTEEEVFNFSNTELTREDLINTLNEMVHENKKLSQTFEEVKAENMDLKNSSVEPCTVQLGETDSLKIELSKLKNENESLRLRSFELESENQMLNLVMSSWTQSSVSLSKLQETQNPLNDKSGLGFNTGESNSRETYTQSNLDDNLDGAENEIARKMASFTAPKQLLQEPLKYGEDDDMSGFKQPSKIIESAEAEETNIEPVDTEELSLAKDVATMTESEDTGSIPADMMLPSVTAAEITRIKLERSIEILEVHEGDWYKASLPRIGTADKETDSLETDVRRREFTIAKYREMLLRKFLESHRQHFQAGQPSTATDLQIIALLSSDHIFAVETLQTQMRIHGLKWERICSSRLFEGDPRERGAVIARSNTSTRSLCWLQTKTMVDGSWVIQEANDLCQRLPKRPVSLEIELSPQMQFDDTLDPVSEFLKVLHKQWADVCIEVLQSSTVDSLQTVGSHNFCRDIVAPMVGAVVRFIETGWTWGWLSQRGSDQGWPDQGDQGARSRVVVRGGDGGWRDRFRVLSWAGRFGRTGWFGWIGSVHRVSSQKLNLKEDHRL</sequence>
<evidence type="ECO:0000256" key="2">
    <source>
        <dbReference type="SAM" id="MobiDB-lite"/>
    </source>
</evidence>
<dbReference type="EMBL" id="KQ993807">
    <property type="protein sequence ID" value="KZV48840.1"/>
    <property type="molecule type" value="Genomic_DNA"/>
</dbReference>
<accession>A0A2Z7CP49</accession>
<protein>
    <submittedName>
        <fullName evidence="3">Splicing factor 3B subunit 1-like</fullName>
    </submittedName>
</protein>
<gene>
    <name evidence="3" type="ORF">F511_24653</name>
</gene>
<feature type="region of interest" description="Disordered" evidence="2">
    <location>
        <begin position="115"/>
        <end position="147"/>
    </location>
</feature>
<dbReference type="AlphaFoldDB" id="A0A2Z7CP49"/>
<evidence type="ECO:0000256" key="1">
    <source>
        <dbReference type="SAM" id="Coils"/>
    </source>
</evidence>
<dbReference type="Proteomes" id="UP000250235">
    <property type="component" value="Unassembled WGS sequence"/>
</dbReference>
<name>A0A2Z7CP49_9LAMI</name>
<reference evidence="3 4" key="1">
    <citation type="journal article" date="2015" name="Proc. Natl. Acad. Sci. U.S.A.">
        <title>The resurrection genome of Boea hygrometrica: A blueprint for survival of dehydration.</title>
        <authorList>
            <person name="Xiao L."/>
            <person name="Yang G."/>
            <person name="Zhang L."/>
            <person name="Yang X."/>
            <person name="Zhao S."/>
            <person name="Ji Z."/>
            <person name="Zhou Q."/>
            <person name="Hu M."/>
            <person name="Wang Y."/>
            <person name="Chen M."/>
            <person name="Xu Y."/>
            <person name="Jin H."/>
            <person name="Xiao X."/>
            <person name="Hu G."/>
            <person name="Bao F."/>
            <person name="Hu Y."/>
            <person name="Wan P."/>
            <person name="Li L."/>
            <person name="Deng X."/>
            <person name="Kuang T."/>
            <person name="Xiang C."/>
            <person name="Zhu J.K."/>
            <person name="Oliver M.J."/>
            <person name="He Y."/>
        </authorList>
    </citation>
    <scope>NUCLEOTIDE SEQUENCE [LARGE SCALE GENOMIC DNA]</scope>
    <source>
        <strain evidence="4">cv. XS01</strain>
    </source>
</reference>
<keyword evidence="4" id="KW-1185">Reference proteome</keyword>
<evidence type="ECO:0000313" key="3">
    <source>
        <dbReference type="EMBL" id="KZV48840.1"/>
    </source>
</evidence>
<feature type="coiled-coil region" evidence="1">
    <location>
        <begin position="20"/>
        <end position="93"/>
    </location>
</feature>
<evidence type="ECO:0000313" key="4">
    <source>
        <dbReference type="Proteomes" id="UP000250235"/>
    </source>
</evidence>
<keyword evidence="1" id="KW-0175">Coiled coil</keyword>
<feature type="compositionally biased region" description="Polar residues" evidence="2">
    <location>
        <begin position="131"/>
        <end position="146"/>
    </location>
</feature>